<evidence type="ECO:0000313" key="12">
    <source>
        <dbReference type="Proteomes" id="UP000038010"/>
    </source>
</evidence>
<dbReference type="EC" id="2.7.1.48" evidence="8"/>
<dbReference type="UniPathway" id="UPA00574">
    <property type="reaction ID" value="UER00637"/>
</dbReference>
<evidence type="ECO:0000259" key="9">
    <source>
        <dbReference type="Pfam" id="PF00485"/>
    </source>
</evidence>
<dbReference type="PRINTS" id="PR00988">
    <property type="entry name" value="URIDINKINASE"/>
</dbReference>
<dbReference type="Pfam" id="PF14681">
    <property type="entry name" value="UPRTase"/>
    <property type="match status" value="1"/>
</dbReference>
<dbReference type="InterPro" id="IPR000836">
    <property type="entry name" value="PRTase_dom"/>
</dbReference>
<dbReference type="EMBL" id="LFJN01000016">
    <property type="protein sequence ID" value="KPI39150.1"/>
    <property type="molecule type" value="Genomic_DNA"/>
</dbReference>
<organism evidence="11 12">
    <name type="scientific">Cyphellophora attinorum</name>
    <dbReference type="NCBI Taxonomy" id="1664694"/>
    <lineage>
        <taxon>Eukaryota</taxon>
        <taxon>Fungi</taxon>
        <taxon>Dikarya</taxon>
        <taxon>Ascomycota</taxon>
        <taxon>Pezizomycotina</taxon>
        <taxon>Eurotiomycetes</taxon>
        <taxon>Chaetothyriomycetidae</taxon>
        <taxon>Chaetothyriales</taxon>
        <taxon>Cyphellophoraceae</taxon>
        <taxon>Cyphellophora</taxon>
    </lineage>
</organism>
<dbReference type="GO" id="GO:0005524">
    <property type="term" value="F:ATP binding"/>
    <property type="evidence" value="ECO:0007669"/>
    <property type="project" value="UniProtKB-KW"/>
</dbReference>
<comment type="caution">
    <text evidence="11">The sequence shown here is derived from an EMBL/GenBank/DDBJ whole genome shotgun (WGS) entry which is preliminary data.</text>
</comment>
<dbReference type="SUPFAM" id="SSF53271">
    <property type="entry name" value="PRTase-like"/>
    <property type="match status" value="1"/>
</dbReference>
<dbReference type="InterPro" id="IPR027417">
    <property type="entry name" value="P-loop_NTPase"/>
</dbReference>
<accession>A0A0N1H2W7</accession>
<dbReference type="FunFam" id="3.40.50.2020:FF:000010">
    <property type="entry name" value="Uridine-cytidine kinase"/>
    <property type="match status" value="1"/>
</dbReference>
<dbReference type="NCBIfam" id="NF004018">
    <property type="entry name" value="PRK05480.1"/>
    <property type="match status" value="1"/>
</dbReference>
<comment type="catalytic activity">
    <reaction evidence="8">
        <text>uridine + ATP = UMP + ADP + H(+)</text>
        <dbReference type="Rhea" id="RHEA:16825"/>
        <dbReference type="ChEBI" id="CHEBI:15378"/>
        <dbReference type="ChEBI" id="CHEBI:16704"/>
        <dbReference type="ChEBI" id="CHEBI:30616"/>
        <dbReference type="ChEBI" id="CHEBI:57865"/>
        <dbReference type="ChEBI" id="CHEBI:456216"/>
        <dbReference type="EC" id="2.7.1.48"/>
    </reaction>
</comment>
<dbReference type="SUPFAM" id="SSF52540">
    <property type="entry name" value="P-loop containing nucleoside triphosphate hydrolases"/>
    <property type="match status" value="1"/>
</dbReference>
<comment type="similarity">
    <text evidence="3 8">Belongs to the uridine kinase family.</text>
</comment>
<keyword evidence="5 8" id="KW-0547">Nucleotide-binding</keyword>
<dbReference type="InterPro" id="IPR000764">
    <property type="entry name" value="Uridine_kinase-like"/>
</dbReference>
<evidence type="ECO:0000256" key="7">
    <source>
        <dbReference type="ARBA" id="ARBA00022840"/>
    </source>
</evidence>
<evidence type="ECO:0000256" key="2">
    <source>
        <dbReference type="ARBA" id="ARBA00004784"/>
    </source>
</evidence>
<evidence type="ECO:0000256" key="6">
    <source>
        <dbReference type="ARBA" id="ARBA00022777"/>
    </source>
</evidence>
<dbReference type="GO" id="GO:0044206">
    <property type="term" value="P:UMP salvage"/>
    <property type="evidence" value="ECO:0007669"/>
    <property type="project" value="UniProtKB-UniPathway"/>
</dbReference>
<proteinExistence type="inferred from homology"/>
<comment type="pathway">
    <text evidence="2 8">Pyrimidine metabolism; CTP biosynthesis via salvage pathway; CTP from cytidine: step 1/3.</text>
</comment>
<dbReference type="OrthoDB" id="738517at2759"/>
<sequence length="449" mass="50309">MASTSPAAAAACYTPPWADMSMIGVAGSSGSGKTSLAVEIVKALDLPWVIILSIDSFYKSLNEEQNRLAHLNEYDLDSPASIDFDLLVECLSQLKQGKRVNIPVYSFPLHQRLEETVSVYSPHVVILEGNLALVDPRVLKMLDMKIFVEADLDLCLSRRLVRDVRERGRDIEGIIKQWFDWVKPVYLKWVEPQKEGADIIVPRGMQNKMAIAMIVNQVRRMLKDKSIRHNAELEKLGQDVEDSPLPENVILLEHKPQIRGVGTILRNTITPQEEFVFYFNRLSAILIETALDCHSYLPSTVYTSQGYGYNGLKSAGIISAVVILRGGSCLEPGLRRTIPDCLTGRMLIQSNLRTAEPELHYLKLFPDIEKHKTVLLLDSQMSSGGAALMAVKVLVDHGVAEEKIVFVTCLAGKRGLKRLLSVFPKIQVVAANMGDEYEKRWIEERYFGC</sequence>
<dbReference type="InterPro" id="IPR006083">
    <property type="entry name" value="PRK/URK"/>
</dbReference>
<dbReference type="RefSeq" id="XP_017999113.1">
    <property type="nucleotide sequence ID" value="XM_018144629.1"/>
</dbReference>
<dbReference type="NCBIfam" id="TIGR00235">
    <property type="entry name" value="udk"/>
    <property type="match status" value="1"/>
</dbReference>
<evidence type="ECO:0000256" key="4">
    <source>
        <dbReference type="ARBA" id="ARBA00022679"/>
    </source>
</evidence>
<gene>
    <name evidence="11" type="ORF">AB675_4489</name>
</gene>
<dbReference type="Proteomes" id="UP000038010">
    <property type="component" value="Unassembled WGS sequence"/>
</dbReference>
<dbReference type="VEuPathDB" id="FungiDB:AB675_4489"/>
<dbReference type="GO" id="GO:0004849">
    <property type="term" value="F:uridine kinase activity"/>
    <property type="evidence" value="ECO:0007669"/>
    <property type="project" value="UniProtKB-EC"/>
</dbReference>
<evidence type="ECO:0000313" key="11">
    <source>
        <dbReference type="EMBL" id="KPI39150.1"/>
    </source>
</evidence>
<dbReference type="Pfam" id="PF00485">
    <property type="entry name" value="PRK"/>
    <property type="match status" value="1"/>
</dbReference>
<dbReference type="AlphaFoldDB" id="A0A0N1H2W7"/>
<evidence type="ECO:0000256" key="5">
    <source>
        <dbReference type="ARBA" id="ARBA00022741"/>
    </source>
</evidence>
<protein>
    <recommendedName>
        <fullName evidence="8">Uridine kinase</fullName>
        <ecNumber evidence="8">2.7.1.48</ecNumber>
    </recommendedName>
</protein>
<dbReference type="InterPro" id="IPR029057">
    <property type="entry name" value="PRTase-like"/>
</dbReference>
<reference evidence="11 12" key="1">
    <citation type="submission" date="2015-06" db="EMBL/GenBank/DDBJ databases">
        <title>Draft genome of the ant-associated black yeast Phialophora attae CBS 131958.</title>
        <authorList>
            <person name="Moreno L.F."/>
            <person name="Stielow B.J."/>
            <person name="de Hoog S."/>
            <person name="Vicente V.A."/>
            <person name="Weiss V.A."/>
            <person name="de Vries M."/>
            <person name="Cruz L.M."/>
            <person name="Souza E.M."/>
        </authorList>
    </citation>
    <scope>NUCLEOTIDE SEQUENCE [LARGE SCALE GENOMIC DNA]</scope>
    <source>
        <strain evidence="11 12">CBS 131958</strain>
    </source>
</reference>
<dbReference type="GO" id="GO:0043771">
    <property type="term" value="F:cytidine kinase activity"/>
    <property type="evidence" value="ECO:0007669"/>
    <property type="project" value="RHEA"/>
</dbReference>
<keyword evidence="12" id="KW-1185">Reference proteome</keyword>
<dbReference type="CDD" id="cd06223">
    <property type="entry name" value="PRTases_typeI"/>
    <property type="match status" value="1"/>
</dbReference>
<keyword evidence="4 8" id="KW-0808">Transferase</keyword>
<name>A0A0N1H2W7_9EURO</name>
<dbReference type="GO" id="GO:0044211">
    <property type="term" value="P:CTP salvage"/>
    <property type="evidence" value="ECO:0007669"/>
    <property type="project" value="UniProtKB-UniPathway"/>
</dbReference>
<dbReference type="Gene3D" id="3.40.50.300">
    <property type="entry name" value="P-loop containing nucleotide triphosphate hydrolases"/>
    <property type="match status" value="1"/>
</dbReference>
<dbReference type="UniPathway" id="UPA00579">
    <property type="reaction ID" value="UER00640"/>
</dbReference>
<dbReference type="Gene3D" id="3.40.50.2020">
    <property type="match status" value="1"/>
</dbReference>
<feature type="domain" description="Phosphoribosyltransferase" evidence="10">
    <location>
        <begin position="254"/>
        <end position="436"/>
    </location>
</feature>
<evidence type="ECO:0000256" key="3">
    <source>
        <dbReference type="ARBA" id="ARBA00005408"/>
    </source>
</evidence>
<dbReference type="GeneID" id="28736509"/>
<dbReference type="CDD" id="cd02023">
    <property type="entry name" value="UMPK"/>
    <property type="match status" value="1"/>
</dbReference>
<dbReference type="STRING" id="1664694.A0A0N1H2W7"/>
<feature type="domain" description="Phosphoribulokinase/uridine kinase" evidence="9">
    <location>
        <begin position="22"/>
        <end position="209"/>
    </location>
</feature>
<dbReference type="FunFam" id="3.40.50.300:FF:000339">
    <property type="entry name" value="Uridine kinase"/>
    <property type="match status" value="1"/>
</dbReference>
<keyword evidence="7 8" id="KW-0067">ATP-binding</keyword>
<keyword evidence="6 8" id="KW-0418">Kinase</keyword>
<comment type="catalytic activity">
    <reaction evidence="8">
        <text>cytidine + ATP = CMP + ADP + H(+)</text>
        <dbReference type="Rhea" id="RHEA:24674"/>
        <dbReference type="ChEBI" id="CHEBI:15378"/>
        <dbReference type="ChEBI" id="CHEBI:17562"/>
        <dbReference type="ChEBI" id="CHEBI:30616"/>
        <dbReference type="ChEBI" id="CHEBI:60377"/>
        <dbReference type="ChEBI" id="CHEBI:456216"/>
        <dbReference type="EC" id="2.7.1.48"/>
    </reaction>
</comment>
<dbReference type="PANTHER" id="PTHR10285">
    <property type="entry name" value="URIDINE KINASE"/>
    <property type="match status" value="1"/>
</dbReference>
<evidence type="ECO:0000256" key="1">
    <source>
        <dbReference type="ARBA" id="ARBA00004690"/>
    </source>
</evidence>
<comment type="pathway">
    <text evidence="1 8">Pyrimidine metabolism; UMP biosynthesis via salvage pathway; UMP from uridine: step 1/1.</text>
</comment>
<evidence type="ECO:0000259" key="10">
    <source>
        <dbReference type="Pfam" id="PF14681"/>
    </source>
</evidence>
<evidence type="ECO:0000256" key="8">
    <source>
        <dbReference type="RuleBase" id="RU003825"/>
    </source>
</evidence>